<dbReference type="Pfam" id="PF00239">
    <property type="entry name" value="Resolvase"/>
    <property type="match status" value="1"/>
</dbReference>
<dbReference type="CDD" id="cd00338">
    <property type="entry name" value="Ser_Recombinase"/>
    <property type="match status" value="1"/>
</dbReference>
<sequence length="495" mass="55920">MATRAAIYTRISKDREGNELGVTRQEDLCRELADRRGLEVVHVYSDNDISASMRSSKPRPSFKEMFAAARRDEFDVIVAYSNSRLTRQVREYLDIIELVKETGLQIKTVASGELDLSTADGQAVATTIAAWDQAESERTSERIKAAKAQRAANGQWHGGTAPYGYRASNARLVPNPNEVKYVNEAVRRVLAGDTLASIVKDWNDRSVPTRHGKHWRQTNLRSILMNRSLLGETKIGIKGWEPIINSRDFDRLQRIFNDPARKATHSPGVKGGKYSMGGGLTVCGNSKENGEICGKRLITGKHHDYTSLKCTKVVNGPDACGRVTIGQDFLEEYVFEKVLAALEKNPRWGQRKVTPVGESEAQLRVAERKRDDLQAQLDRLVDAIADDIITKEQAASRSATIRAQLSEAQNEIGRLLGSTVIQDAAEDGFEWHSWTPMRRRNFLRQVIQRVEIDVYPQGFPRSISRRKEEPKSAYEERRRKHHWAVMDERVRIIAN</sequence>
<dbReference type="PANTHER" id="PTHR30461:SF23">
    <property type="entry name" value="DNA RECOMBINASE-RELATED"/>
    <property type="match status" value="1"/>
</dbReference>
<dbReference type="InterPro" id="IPR011109">
    <property type="entry name" value="DNA_bind_recombinase_dom"/>
</dbReference>
<protein>
    <submittedName>
        <fullName evidence="4">DNA invertase Pin-like site-specific DNA recombinase</fullName>
    </submittedName>
</protein>
<evidence type="ECO:0000256" key="1">
    <source>
        <dbReference type="SAM" id="Coils"/>
    </source>
</evidence>
<feature type="domain" description="Recombinase" evidence="3">
    <location>
        <begin position="162"/>
        <end position="262"/>
    </location>
</feature>
<accession>A0A542Y4I2</accession>
<evidence type="ECO:0000259" key="2">
    <source>
        <dbReference type="PROSITE" id="PS51736"/>
    </source>
</evidence>
<dbReference type="EMBL" id="VFON01000001">
    <property type="protein sequence ID" value="TQL42983.1"/>
    <property type="molecule type" value="Genomic_DNA"/>
</dbReference>
<proteinExistence type="predicted"/>
<name>A0A542Y4I2_9MICO</name>
<evidence type="ECO:0000259" key="3">
    <source>
        <dbReference type="PROSITE" id="PS51737"/>
    </source>
</evidence>
<organism evidence="4 5">
    <name type="scientific">Leucobacter komagatae</name>
    <dbReference type="NCBI Taxonomy" id="55969"/>
    <lineage>
        <taxon>Bacteria</taxon>
        <taxon>Bacillati</taxon>
        <taxon>Actinomycetota</taxon>
        <taxon>Actinomycetes</taxon>
        <taxon>Micrococcales</taxon>
        <taxon>Microbacteriaceae</taxon>
        <taxon>Leucobacter</taxon>
    </lineage>
</organism>
<comment type="caution">
    <text evidence="4">The sequence shown here is derived from an EMBL/GenBank/DDBJ whole genome shotgun (WGS) entry which is preliminary data.</text>
</comment>
<evidence type="ECO:0000313" key="5">
    <source>
        <dbReference type="Proteomes" id="UP000319094"/>
    </source>
</evidence>
<keyword evidence="5" id="KW-1185">Reference proteome</keyword>
<dbReference type="SUPFAM" id="SSF53041">
    <property type="entry name" value="Resolvase-like"/>
    <property type="match status" value="1"/>
</dbReference>
<dbReference type="InterPro" id="IPR006119">
    <property type="entry name" value="Resolv_N"/>
</dbReference>
<dbReference type="SMART" id="SM00857">
    <property type="entry name" value="Resolvase"/>
    <property type="match status" value="1"/>
</dbReference>
<dbReference type="InterPro" id="IPR050639">
    <property type="entry name" value="SSR_resolvase"/>
</dbReference>
<feature type="domain" description="Resolvase/invertase-type recombinase catalytic" evidence="2">
    <location>
        <begin position="4"/>
        <end position="154"/>
    </location>
</feature>
<dbReference type="GO" id="GO:0003677">
    <property type="term" value="F:DNA binding"/>
    <property type="evidence" value="ECO:0007669"/>
    <property type="project" value="InterPro"/>
</dbReference>
<dbReference type="RefSeq" id="WP_141886361.1">
    <property type="nucleotide sequence ID" value="NZ_BAAAUY010000005.1"/>
</dbReference>
<dbReference type="Pfam" id="PF07508">
    <property type="entry name" value="Recombinase"/>
    <property type="match status" value="1"/>
</dbReference>
<keyword evidence="1" id="KW-0175">Coiled coil</keyword>
<dbReference type="Gene3D" id="3.40.50.1390">
    <property type="entry name" value="Resolvase, N-terminal catalytic domain"/>
    <property type="match status" value="1"/>
</dbReference>
<dbReference type="InterPro" id="IPR036162">
    <property type="entry name" value="Resolvase-like_N_sf"/>
</dbReference>
<dbReference type="InterPro" id="IPR038109">
    <property type="entry name" value="DNA_bind_recomb_sf"/>
</dbReference>
<evidence type="ECO:0000313" key="4">
    <source>
        <dbReference type="EMBL" id="TQL42983.1"/>
    </source>
</evidence>
<dbReference type="OrthoDB" id="4500247at2"/>
<gene>
    <name evidence="4" type="ORF">FB468_0994</name>
</gene>
<dbReference type="PROSITE" id="PS51737">
    <property type="entry name" value="RECOMBINASE_DNA_BIND"/>
    <property type="match status" value="1"/>
</dbReference>
<dbReference type="GO" id="GO:0000150">
    <property type="term" value="F:DNA strand exchange activity"/>
    <property type="evidence" value="ECO:0007669"/>
    <property type="project" value="InterPro"/>
</dbReference>
<dbReference type="PROSITE" id="PS51736">
    <property type="entry name" value="RECOMBINASES_3"/>
    <property type="match status" value="1"/>
</dbReference>
<dbReference type="AlphaFoldDB" id="A0A542Y4I2"/>
<dbReference type="Gene3D" id="3.90.1750.20">
    <property type="entry name" value="Putative Large Serine Recombinase, Chain B, Domain 2"/>
    <property type="match status" value="1"/>
</dbReference>
<feature type="coiled-coil region" evidence="1">
    <location>
        <begin position="356"/>
        <end position="411"/>
    </location>
</feature>
<reference evidence="4 5" key="1">
    <citation type="submission" date="2019-06" db="EMBL/GenBank/DDBJ databases">
        <title>Sequencing the genomes of 1000 actinobacteria strains.</title>
        <authorList>
            <person name="Klenk H.-P."/>
        </authorList>
    </citation>
    <scope>NUCLEOTIDE SEQUENCE [LARGE SCALE GENOMIC DNA]</scope>
    <source>
        <strain evidence="4 5">DSM 8803</strain>
    </source>
</reference>
<dbReference type="PANTHER" id="PTHR30461">
    <property type="entry name" value="DNA-INVERTASE FROM LAMBDOID PROPHAGE"/>
    <property type="match status" value="1"/>
</dbReference>
<dbReference type="Proteomes" id="UP000319094">
    <property type="component" value="Unassembled WGS sequence"/>
</dbReference>